<reference evidence="18" key="1">
    <citation type="submission" date="2007-10" db="EMBL/GenBank/DDBJ databases">
        <title>Complete genome of Alkaliphilus oremlandii OhILAs.</title>
        <authorList>
            <person name="Copeland A."/>
            <person name="Lucas S."/>
            <person name="Lapidus A."/>
            <person name="Barry K."/>
            <person name="Detter J.C."/>
            <person name="Glavina del Rio T."/>
            <person name="Hammon N."/>
            <person name="Israni S."/>
            <person name="Dalin E."/>
            <person name="Tice H."/>
            <person name="Pitluck S."/>
            <person name="Chain P."/>
            <person name="Malfatti S."/>
            <person name="Shin M."/>
            <person name="Vergez L."/>
            <person name="Schmutz J."/>
            <person name="Larimer F."/>
            <person name="Land M."/>
            <person name="Hauser L."/>
            <person name="Kyrpides N."/>
            <person name="Mikhailova N."/>
            <person name="Stolz J.F."/>
            <person name="Dawson A."/>
            <person name="Fisher E."/>
            <person name="Crable B."/>
            <person name="Perera E."/>
            <person name="Lisak J."/>
            <person name="Ranganathan M."/>
            <person name="Basu P."/>
            <person name="Richardson P."/>
        </authorList>
    </citation>
    <scope>NUCLEOTIDE SEQUENCE [LARGE SCALE GENOMIC DNA]</scope>
    <source>
        <strain evidence="18">OhILAs</strain>
    </source>
</reference>
<comment type="subcellular location">
    <subcellularLocation>
        <location evidence="2">Endomembrane system</location>
        <topology evidence="2">Multi-pass membrane protein</topology>
    </subcellularLocation>
</comment>
<evidence type="ECO:0000256" key="8">
    <source>
        <dbReference type="ARBA" id="ARBA00022692"/>
    </source>
</evidence>
<evidence type="ECO:0000256" key="7">
    <source>
        <dbReference type="ARBA" id="ARBA00022679"/>
    </source>
</evidence>
<dbReference type="GO" id="GO:0008654">
    <property type="term" value="P:phospholipid biosynthetic process"/>
    <property type="evidence" value="ECO:0007669"/>
    <property type="project" value="UniProtKB-KW"/>
</dbReference>
<evidence type="ECO:0000256" key="9">
    <source>
        <dbReference type="ARBA" id="ARBA00022989"/>
    </source>
</evidence>
<keyword evidence="13" id="KW-1208">Phospholipid metabolism</keyword>
<keyword evidence="7 15" id="KW-0808">Transferase</keyword>
<dbReference type="HOGENOM" id="CLU_049944_3_2_9"/>
<keyword evidence="18" id="KW-1185">Reference proteome</keyword>
<evidence type="ECO:0000256" key="2">
    <source>
        <dbReference type="ARBA" id="ARBA00004127"/>
    </source>
</evidence>
<accession>A8MMB2</accession>
<keyword evidence="8 16" id="KW-0812">Transmembrane</keyword>
<keyword evidence="10" id="KW-0443">Lipid metabolism</keyword>
<dbReference type="InterPro" id="IPR043130">
    <property type="entry name" value="CDP-OH_PTrfase_TM_dom"/>
</dbReference>
<evidence type="ECO:0000256" key="14">
    <source>
        <dbReference type="ARBA" id="ARBA00032361"/>
    </source>
</evidence>
<evidence type="ECO:0000256" key="10">
    <source>
        <dbReference type="ARBA" id="ARBA00023098"/>
    </source>
</evidence>
<evidence type="ECO:0000256" key="16">
    <source>
        <dbReference type="SAM" id="Phobius"/>
    </source>
</evidence>
<keyword evidence="9 16" id="KW-1133">Transmembrane helix</keyword>
<dbReference type="GO" id="GO:0012505">
    <property type="term" value="C:endomembrane system"/>
    <property type="evidence" value="ECO:0007669"/>
    <property type="project" value="UniProtKB-SubCell"/>
</dbReference>
<dbReference type="NCBIfam" id="TIGR00473">
    <property type="entry name" value="pssA"/>
    <property type="match status" value="1"/>
</dbReference>
<dbReference type="InterPro" id="IPR000462">
    <property type="entry name" value="CDP-OH_P_trans"/>
</dbReference>
<feature type="transmembrane region" description="Helical" evidence="16">
    <location>
        <begin position="145"/>
        <end position="162"/>
    </location>
</feature>
<dbReference type="AlphaFoldDB" id="A8MMB2"/>
<feature type="transmembrane region" description="Helical" evidence="16">
    <location>
        <begin position="117"/>
        <end position="139"/>
    </location>
</feature>
<dbReference type="PANTHER" id="PTHR14269">
    <property type="entry name" value="CDP-DIACYLGLYCEROL--GLYCEROL-3-PHOSPHATE 3-PHOSPHATIDYLTRANSFERASE-RELATED"/>
    <property type="match status" value="1"/>
</dbReference>
<dbReference type="InterPro" id="IPR004533">
    <property type="entry name" value="CDP-diaglyc--ser_O-PTrfase"/>
</dbReference>
<evidence type="ECO:0000256" key="15">
    <source>
        <dbReference type="RuleBase" id="RU003750"/>
    </source>
</evidence>
<dbReference type="EMBL" id="CP000853">
    <property type="protein sequence ID" value="ABW18279.1"/>
    <property type="molecule type" value="Genomic_DNA"/>
</dbReference>
<dbReference type="OrthoDB" id="9777147at2"/>
<dbReference type="EC" id="2.7.8.8" evidence="4"/>
<dbReference type="InterPro" id="IPR050324">
    <property type="entry name" value="CDP-alcohol_PTase-I"/>
</dbReference>
<dbReference type="Proteomes" id="UP000000269">
    <property type="component" value="Chromosome"/>
</dbReference>
<dbReference type="GO" id="GO:0003882">
    <property type="term" value="F:CDP-diacylglycerol-serine O-phosphatidyltransferase activity"/>
    <property type="evidence" value="ECO:0007669"/>
    <property type="project" value="UniProtKB-EC"/>
</dbReference>
<gene>
    <name evidence="17" type="ordered locus">Clos_0720</name>
</gene>
<dbReference type="STRING" id="350688.Clos_0720"/>
<keyword evidence="6" id="KW-0444">Lipid biosynthesis</keyword>
<comment type="catalytic activity">
    <reaction evidence="1">
        <text>a CDP-1,2-diacyl-sn-glycerol + L-serine = a 1,2-diacyl-sn-glycero-3-phospho-L-serine + CMP + H(+)</text>
        <dbReference type="Rhea" id="RHEA:16913"/>
        <dbReference type="ChEBI" id="CHEBI:15378"/>
        <dbReference type="ChEBI" id="CHEBI:33384"/>
        <dbReference type="ChEBI" id="CHEBI:57262"/>
        <dbReference type="ChEBI" id="CHEBI:58332"/>
        <dbReference type="ChEBI" id="CHEBI:60377"/>
        <dbReference type="EC" id="2.7.8.8"/>
    </reaction>
</comment>
<dbReference type="KEGG" id="aoe:Clos_0720"/>
<dbReference type="InterPro" id="IPR048254">
    <property type="entry name" value="CDP_ALCOHOL_P_TRANSF_CS"/>
</dbReference>
<evidence type="ECO:0000256" key="3">
    <source>
        <dbReference type="ARBA" id="ARBA00010441"/>
    </source>
</evidence>
<dbReference type="Pfam" id="PF01066">
    <property type="entry name" value="CDP-OH_P_transf"/>
    <property type="match status" value="1"/>
</dbReference>
<dbReference type="PROSITE" id="PS00379">
    <property type="entry name" value="CDP_ALCOHOL_P_TRANSF"/>
    <property type="match status" value="1"/>
</dbReference>
<comment type="similarity">
    <text evidence="3 15">Belongs to the CDP-alcohol phosphatidyltransferase class-I family.</text>
</comment>
<evidence type="ECO:0000256" key="5">
    <source>
        <dbReference type="ARBA" id="ARBA00017171"/>
    </source>
</evidence>
<proteinExistence type="inferred from homology"/>
<dbReference type="GO" id="GO:0016020">
    <property type="term" value="C:membrane"/>
    <property type="evidence" value="ECO:0007669"/>
    <property type="project" value="InterPro"/>
</dbReference>
<protein>
    <recommendedName>
        <fullName evidence="5">CDP-diacylglycerol--serine O-phosphatidyltransferase</fullName>
        <ecNumber evidence="4">2.7.8.8</ecNumber>
    </recommendedName>
    <alternativeName>
        <fullName evidence="14">Phosphatidylserine synthase</fullName>
    </alternativeName>
</protein>
<dbReference type="RefSeq" id="WP_012158593.1">
    <property type="nucleotide sequence ID" value="NC_009922.1"/>
</dbReference>
<evidence type="ECO:0000256" key="12">
    <source>
        <dbReference type="ARBA" id="ARBA00023209"/>
    </source>
</evidence>
<keyword evidence="12" id="KW-0594">Phospholipid biosynthesis</keyword>
<evidence type="ECO:0000313" key="17">
    <source>
        <dbReference type="EMBL" id="ABW18279.1"/>
    </source>
</evidence>
<evidence type="ECO:0000256" key="11">
    <source>
        <dbReference type="ARBA" id="ARBA00023136"/>
    </source>
</evidence>
<evidence type="ECO:0000256" key="13">
    <source>
        <dbReference type="ARBA" id="ARBA00023264"/>
    </source>
</evidence>
<sequence length="171" mass="18981">MKVKSHIPNIFTLFNLSLGVLSIINILAENYYVAALFILLAALTDRFDGSLARRFDVESDLGKELDSLCDLISFGVAPAILVWANHLIGYGIIGMIITVLFPVAGAYRLARYNVTEFAGVYIGIPITIAGGIVALANLYSINYNVNIYFFIFIMVFLSYAMVSQKIRLKKR</sequence>
<feature type="transmembrane region" description="Helical" evidence="16">
    <location>
        <begin position="30"/>
        <end position="47"/>
    </location>
</feature>
<evidence type="ECO:0000313" key="18">
    <source>
        <dbReference type="Proteomes" id="UP000000269"/>
    </source>
</evidence>
<evidence type="ECO:0000256" key="4">
    <source>
        <dbReference type="ARBA" id="ARBA00013174"/>
    </source>
</evidence>
<organism evidence="17 18">
    <name type="scientific">Alkaliphilus oremlandii (strain OhILAs)</name>
    <name type="common">Clostridium oremlandii (strain OhILAs)</name>
    <dbReference type="NCBI Taxonomy" id="350688"/>
    <lineage>
        <taxon>Bacteria</taxon>
        <taxon>Bacillati</taxon>
        <taxon>Bacillota</taxon>
        <taxon>Clostridia</taxon>
        <taxon>Peptostreptococcales</taxon>
        <taxon>Natronincolaceae</taxon>
        <taxon>Alkaliphilus</taxon>
    </lineage>
</organism>
<feature type="transmembrane region" description="Helical" evidence="16">
    <location>
        <begin position="90"/>
        <end position="110"/>
    </location>
</feature>
<evidence type="ECO:0000256" key="6">
    <source>
        <dbReference type="ARBA" id="ARBA00022516"/>
    </source>
</evidence>
<dbReference type="PANTHER" id="PTHR14269:SF61">
    <property type="entry name" value="CDP-DIACYLGLYCEROL--SERINE O-PHOSPHATIDYLTRANSFERASE"/>
    <property type="match status" value="1"/>
</dbReference>
<dbReference type="eggNOG" id="COG1183">
    <property type="taxonomic scope" value="Bacteria"/>
</dbReference>
<name>A8MMB2_ALKOO</name>
<dbReference type="Gene3D" id="1.20.120.1760">
    <property type="match status" value="1"/>
</dbReference>
<keyword evidence="11 16" id="KW-0472">Membrane</keyword>
<evidence type="ECO:0000256" key="1">
    <source>
        <dbReference type="ARBA" id="ARBA00000287"/>
    </source>
</evidence>